<organism evidence="1 2">
    <name type="scientific">Thioflexithrix psekupsensis</name>
    <dbReference type="NCBI Taxonomy" id="1570016"/>
    <lineage>
        <taxon>Bacteria</taxon>
        <taxon>Pseudomonadati</taxon>
        <taxon>Pseudomonadota</taxon>
        <taxon>Gammaproteobacteria</taxon>
        <taxon>Thiotrichales</taxon>
        <taxon>Thioflexithrix</taxon>
    </lineage>
</organism>
<gene>
    <name evidence="1" type="ORF">TPSD3_12755</name>
</gene>
<name>A0A251X3D6_9GAMM</name>
<evidence type="ECO:0000313" key="1">
    <source>
        <dbReference type="EMBL" id="OUD12004.1"/>
    </source>
</evidence>
<keyword evidence="2" id="KW-1185">Reference proteome</keyword>
<reference evidence="1 2" key="1">
    <citation type="submission" date="2016-12" db="EMBL/GenBank/DDBJ databases">
        <title>Thioflexothrix psekupsii D3 genome sequencing and assembly.</title>
        <authorList>
            <person name="Fomenkov A."/>
            <person name="Vincze T."/>
            <person name="Grabovich M."/>
            <person name="Anton B.P."/>
            <person name="Dubinina G."/>
            <person name="Orlova M."/>
            <person name="Belousova E."/>
            <person name="Roberts R.J."/>
        </authorList>
    </citation>
    <scope>NUCLEOTIDE SEQUENCE [LARGE SCALE GENOMIC DNA]</scope>
    <source>
        <strain evidence="1">D3</strain>
    </source>
</reference>
<dbReference type="Proteomes" id="UP000194798">
    <property type="component" value="Unassembled WGS sequence"/>
</dbReference>
<accession>A0A251X3D6</accession>
<protein>
    <submittedName>
        <fullName evidence="1">Uncharacterized protein</fullName>
    </submittedName>
</protein>
<proteinExistence type="predicted"/>
<sequence length="98" mass="11790">MHTLMSPEKYEELCLKRELWLNLYRLSRWSICKYFADRVQMHLCGVRPMLPFIPVPELDESQVTLNDLSRNPYNYNTYAIVLDELSPSDWIKEVQEQH</sequence>
<evidence type="ECO:0000313" key="2">
    <source>
        <dbReference type="Proteomes" id="UP000194798"/>
    </source>
</evidence>
<comment type="caution">
    <text evidence="1">The sequence shown here is derived from an EMBL/GenBank/DDBJ whole genome shotgun (WGS) entry which is preliminary data.</text>
</comment>
<dbReference type="RefSeq" id="WP_086488919.1">
    <property type="nucleotide sequence ID" value="NZ_MSLT01000023.1"/>
</dbReference>
<dbReference type="EMBL" id="MSLT01000023">
    <property type="protein sequence ID" value="OUD12004.1"/>
    <property type="molecule type" value="Genomic_DNA"/>
</dbReference>
<dbReference type="AlphaFoldDB" id="A0A251X3D6"/>